<dbReference type="Gene3D" id="3.30.565.10">
    <property type="entry name" value="Histidine kinase-like ATPase, C-terminal domain"/>
    <property type="match status" value="1"/>
</dbReference>
<organism evidence="5 6">
    <name type="scientific">Chitinophaga rupis</name>
    <dbReference type="NCBI Taxonomy" id="573321"/>
    <lineage>
        <taxon>Bacteria</taxon>
        <taxon>Pseudomonadati</taxon>
        <taxon>Bacteroidota</taxon>
        <taxon>Chitinophagia</taxon>
        <taxon>Chitinophagales</taxon>
        <taxon>Chitinophagaceae</taxon>
        <taxon>Chitinophaga</taxon>
    </lineage>
</organism>
<keyword evidence="5" id="KW-0808">Transferase</keyword>
<dbReference type="InterPro" id="IPR036890">
    <property type="entry name" value="HATPase_C_sf"/>
</dbReference>
<dbReference type="AlphaFoldDB" id="A0A1H7Y542"/>
<keyword evidence="6" id="KW-1185">Reference proteome</keyword>
<dbReference type="SUPFAM" id="SSF51206">
    <property type="entry name" value="cAMP-binding domain-like"/>
    <property type="match status" value="1"/>
</dbReference>
<dbReference type="InterPro" id="IPR036097">
    <property type="entry name" value="HisK_dim/P_sf"/>
</dbReference>
<dbReference type="Pfam" id="PF02518">
    <property type="entry name" value="HATPase_c"/>
    <property type="match status" value="1"/>
</dbReference>
<dbReference type="EC" id="2.7.13.3" evidence="2"/>
<reference evidence="5 6" key="1">
    <citation type="submission" date="2016-10" db="EMBL/GenBank/DDBJ databases">
        <authorList>
            <person name="de Groot N.N."/>
        </authorList>
    </citation>
    <scope>NUCLEOTIDE SEQUENCE [LARGE SCALE GENOMIC DNA]</scope>
    <source>
        <strain evidence="5 6">DSM 21039</strain>
    </source>
</reference>
<dbReference type="SUPFAM" id="SSF47384">
    <property type="entry name" value="Homodimeric domain of signal transducing histidine kinase"/>
    <property type="match status" value="1"/>
</dbReference>
<evidence type="ECO:0000259" key="4">
    <source>
        <dbReference type="PROSITE" id="PS50109"/>
    </source>
</evidence>
<proteinExistence type="predicted"/>
<dbReference type="OrthoDB" id="9806995at2"/>
<evidence type="ECO:0000256" key="1">
    <source>
        <dbReference type="ARBA" id="ARBA00000085"/>
    </source>
</evidence>
<dbReference type="PROSITE" id="PS50109">
    <property type="entry name" value="HIS_KIN"/>
    <property type="match status" value="1"/>
</dbReference>
<dbReference type="RefSeq" id="WP_089915094.1">
    <property type="nucleotide sequence ID" value="NZ_FOBB01000004.1"/>
</dbReference>
<dbReference type="InterPro" id="IPR003661">
    <property type="entry name" value="HisK_dim/P_dom"/>
</dbReference>
<sequence length="466" mass="52840">MNQVTVEWLRTIEAIKDVPAEQLQWMIDNSQHYIIPPGGFLFEPETAIWATHFIVTGRIRVYRLQNNEARELAIWPARSIAGYLPFSRGKVAAAFGEALEDVQIMSLPIEKSPELIRTHFELTQALVHMMTDRVREFTSFQQQNEKMMALGKLSAGLAHELNNPAAAIVRGAESLKKHLQLEPTTFREIMAIKATPEQVDMVSKLLFSILHGTEKPVLTLMQRSDKEDELLDWLDDHNVANSQEVAENMVEFGFTLENLEEFKQHIQEKDLSPVFNWINSNLVKERMVLDIEEASKRIATLVGSVKVFTHMDQGHDKELTDIHSGIRNTLVILQHRLRKGNVELVENFDNTLPQIKALIGEMNQVWTNLIDNALDAMEPNKKGVLEIQTSKDRHCVYVSIIDNGPGIPEEIRSRVFDPFFTTKGIGKGTGMGLDIVMQIVRQHNGNVKVISEPGRTEFKVSLPIQG</sequence>
<accession>A0A1H7Y542</accession>
<evidence type="ECO:0000313" key="5">
    <source>
        <dbReference type="EMBL" id="SEM40299.1"/>
    </source>
</evidence>
<dbReference type="CDD" id="cd00038">
    <property type="entry name" value="CAP_ED"/>
    <property type="match status" value="1"/>
</dbReference>
<dbReference type="InterPro" id="IPR018490">
    <property type="entry name" value="cNMP-bd_dom_sf"/>
</dbReference>
<dbReference type="InterPro" id="IPR005467">
    <property type="entry name" value="His_kinase_dom"/>
</dbReference>
<dbReference type="CDD" id="cd00082">
    <property type="entry name" value="HisKA"/>
    <property type="match status" value="1"/>
</dbReference>
<dbReference type="Gene3D" id="2.60.120.10">
    <property type="entry name" value="Jelly Rolls"/>
    <property type="match status" value="1"/>
</dbReference>
<gene>
    <name evidence="5" type="ORF">SAMN04488505_104291</name>
</gene>
<feature type="domain" description="Histidine kinase" evidence="4">
    <location>
        <begin position="291"/>
        <end position="466"/>
    </location>
</feature>
<dbReference type="Gene3D" id="1.10.287.130">
    <property type="match status" value="1"/>
</dbReference>
<protein>
    <recommendedName>
        <fullName evidence="2">histidine kinase</fullName>
        <ecNumber evidence="2">2.7.13.3</ecNumber>
    </recommendedName>
</protein>
<evidence type="ECO:0000256" key="3">
    <source>
        <dbReference type="ARBA" id="ARBA00022553"/>
    </source>
</evidence>
<dbReference type="InterPro" id="IPR004358">
    <property type="entry name" value="Sig_transdc_His_kin-like_C"/>
</dbReference>
<dbReference type="InterPro" id="IPR000595">
    <property type="entry name" value="cNMP-bd_dom"/>
</dbReference>
<dbReference type="Proteomes" id="UP000198984">
    <property type="component" value="Unassembled WGS sequence"/>
</dbReference>
<comment type="catalytic activity">
    <reaction evidence="1">
        <text>ATP + protein L-histidine = ADP + protein N-phospho-L-histidine.</text>
        <dbReference type="EC" id="2.7.13.3"/>
    </reaction>
</comment>
<dbReference type="EMBL" id="FOBB01000004">
    <property type="protein sequence ID" value="SEM40299.1"/>
    <property type="molecule type" value="Genomic_DNA"/>
</dbReference>
<evidence type="ECO:0000256" key="2">
    <source>
        <dbReference type="ARBA" id="ARBA00012438"/>
    </source>
</evidence>
<name>A0A1H7Y542_9BACT</name>
<dbReference type="SUPFAM" id="SSF55874">
    <property type="entry name" value="ATPase domain of HSP90 chaperone/DNA topoisomerase II/histidine kinase"/>
    <property type="match status" value="1"/>
</dbReference>
<keyword evidence="5" id="KW-0418">Kinase</keyword>
<dbReference type="PANTHER" id="PTHR43065:SF48">
    <property type="entry name" value="HISTIDINE KINASE"/>
    <property type="match status" value="1"/>
</dbReference>
<dbReference type="STRING" id="573321.SAMN04488505_104291"/>
<dbReference type="InterPro" id="IPR003594">
    <property type="entry name" value="HATPase_dom"/>
</dbReference>
<dbReference type="InterPro" id="IPR014710">
    <property type="entry name" value="RmlC-like_jellyroll"/>
</dbReference>
<dbReference type="PRINTS" id="PR00344">
    <property type="entry name" value="BCTRLSENSOR"/>
</dbReference>
<dbReference type="PANTHER" id="PTHR43065">
    <property type="entry name" value="SENSOR HISTIDINE KINASE"/>
    <property type="match status" value="1"/>
</dbReference>
<evidence type="ECO:0000313" key="6">
    <source>
        <dbReference type="Proteomes" id="UP000198984"/>
    </source>
</evidence>
<dbReference type="GO" id="GO:0000155">
    <property type="term" value="F:phosphorelay sensor kinase activity"/>
    <property type="evidence" value="ECO:0007669"/>
    <property type="project" value="InterPro"/>
</dbReference>
<dbReference type="SMART" id="SM00387">
    <property type="entry name" value="HATPase_c"/>
    <property type="match status" value="1"/>
</dbReference>
<keyword evidence="3" id="KW-0597">Phosphoprotein</keyword>